<reference evidence="2 3" key="1">
    <citation type="journal article" date="2014" name="Agronomy (Basel)">
        <title>A Draft Genome Sequence for Ensete ventricosum, the Drought-Tolerant Tree Against Hunger.</title>
        <authorList>
            <person name="Harrison J."/>
            <person name="Moore K.A."/>
            <person name="Paszkiewicz K."/>
            <person name="Jones T."/>
            <person name="Grant M."/>
            <person name="Ambacheew D."/>
            <person name="Muzemil S."/>
            <person name="Studholme D.J."/>
        </authorList>
    </citation>
    <scope>NUCLEOTIDE SEQUENCE [LARGE SCALE GENOMIC DNA]</scope>
</reference>
<protein>
    <submittedName>
        <fullName evidence="2">Uncharacterized protein</fullName>
    </submittedName>
</protein>
<evidence type="ECO:0000313" key="2">
    <source>
        <dbReference type="EMBL" id="RRT44100.1"/>
    </source>
</evidence>
<keyword evidence="1" id="KW-0812">Transmembrane</keyword>
<keyword evidence="1" id="KW-0472">Membrane</keyword>
<dbReference type="AlphaFoldDB" id="A0A426XXL2"/>
<accession>A0A426XXL2</accession>
<sequence length="81" mass="9312">MAIPSPKSEGASLIRCQTRTNLSQDEETITSKLLIGAVMAFTMYVWLRIESQRTRVSVCQNLKRKEGLGKRKARQMTRKRK</sequence>
<comment type="caution">
    <text evidence="2">The sequence shown here is derived from an EMBL/GenBank/DDBJ whole genome shotgun (WGS) entry which is preliminary data.</text>
</comment>
<proteinExistence type="predicted"/>
<dbReference type="EMBL" id="AMZH03016694">
    <property type="protein sequence ID" value="RRT44100.1"/>
    <property type="molecule type" value="Genomic_DNA"/>
</dbReference>
<gene>
    <name evidence="2" type="ORF">B296_00055954</name>
</gene>
<feature type="transmembrane region" description="Helical" evidence="1">
    <location>
        <begin position="29"/>
        <end position="47"/>
    </location>
</feature>
<dbReference type="Proteomes" id="UP000287651">
    <property type="component" value="Unassembled WGS sequence"/>
</dbReference>
<evidence type="ECO:0000313" key="3">
    <source>
        <dbReference type="Proteomes" id="UP000287651"/>
    </source>
</evidence>
<name>A0A426XXL2_ENSVE</name>
<keyword evidence="1" id="KW-1133">Transmembrane helix</keyword>
<evidence type="ECO:0000256" key="1">
    <source>
        <dbReference type="SAM" id="Phobius"/>
    </source>
</evidence>
<organism evidence="2 3">
    <name type="scientific">Ensete ventricosum</name>
    <name type="common">Abyssinian banana</name>
    <name type="synonym">Musa ensete</name>
    <dbReference type="NCBI Taxonomy" id="4639"/>
    <lineage>
        <taxon>Eukaryota</taxon>
        <taxon>Viridiplantae</taxon>
        <taxon>Streptophyta</taxon>
        <taxon>Embryophyta</taxon>
        <taxon>Tracheophyta</taxon>
        <taxon>Spermatophyta</taxon>
        <taxon>Magnoliopsida</taxon>
        <taxon>Liliopsida</taxon>
        <taxon>Zingiberales</taxon>
        <taxon>Musaceae</taxon>
        <taxon>Ensete</taxon>
    </lineage>
</organism>